<dbReference type="PRINTS" id="PR00032">
    <property type="entry name" value="HTHARAC"/>
</dbReference>
<comment type="caution">
    <text evidence="5">The sequence shown here is derived from an EMBL/GenBank/DDBJ whole genome shotgun (WGS) entry which is preliminary data.</text>
</comment>
<accession>A0ABD4U432</accession>
<feature type="domain" description="HTH araC/xylS-type" evidence="4">
    <location>
        <begin position="11"/>
        <end position="54"/>
    </location>
</feature>
<protein>
    <submittedName>
        <fullName evidence="5">Helix-turn-helix domain-containing protein</fullName>
    </submittedName>
</protein>
<gene>
    <name evidence="5" type="ORF">OJ589_03915</name>
</gene>
<evidence type="ECO:0000259" key="4">
    <source>
        <dbReference type="PROSITE" id="PS01124"/>
    </source>
</evidence>
<dbReference type="AlphaFoldDB" id="A0ABD4U432"/>
<evidence type="ECO:0000313" key="5">
    <source>
        <dbReference type="EMBL" id="MCW1076319.1"/>
    </source>
</evidence>
<dbReference type="InterPro" id="IPR009057">
    <property type="entry name" value="Homeodomain-like_sf"/>
</dbReference>
<dbReference type="RefSeq" id="WP_224785092.1">
    <property type="nucleotide sequence ID" value="NZ_CP007573.1"/>
</dbReference>
<dbReference type="InterPro" id="IPR018060">
    <property type="entry name" value="HTH_AraC"/>
</dbReference>
<dbReference type="Proteomes" id="UP001208682">
    <property type="component" value="Unassembled WGS sequence"/>
</dbReference>
<proteinExistence type="predicted"/>
<keyword evidence="2" id="KW-0238">DNA-binding</keyword>
<evidence type="ECO:0000256" key="2">
    <source>
        <dbReference type="ARBA" id="ARBA00023125"/>
    </source>
</evidence>
<reference evidence="5 6" key="1">
    <citation type="submission" date="2022-10" db="EMBL/GenBank/DDBJ databases">
        <title>Comparative genomic study of S. anginosus.</title>
        <authorList>
            <person name="Prasad A."/>
            <person name="Ene A."/>
            <person name="Jablonska S."/>
            <person name="Du J."/>
            <person name="Wolfe A.J."/>
            <person name="Putonti C."/>
        </authorList>
    </citation>
    <scope>NUCLEOTIDE SEQUENCE [LARGE SCALE GENOMIC DNA]</scope>
    <source>
        <strain evidence="5 6">UMB1339</strain>
    </source>
</reference>
<evidence type="ECO:0000256" key="3">
    <source>
        <dbReference type="ARBA" id="ARBA00023163"/>
    </source>
</evidence>
<dbReference type="PROSITE" id="PS01124">
    <property type="entry name" value="HTH_ARAC_FAMILY_2"/>
    <property type="match status" value="1"/>
</dbReference>
<dbReference type="Gene3D" id="1.10.10.60">
    <property type="entry name" value="Homeodomain-like"/>
    <property type="match status" value="1"/>
</dbReference>
<keyword evidence="3" id="KW-0804">Transcription</keyword>
<dbReference type="Pfam" id="PF12833">
    <property type="entry name" value="HTH_18"/>
    <property type="match status" value="1"/>
</dbReference>
<name>A0ABD4U432_STRAP</name>
<evidence type="ECO:0000256" key="1">
    <source>
        <dbReference type="ARBA" id="ARBA00023015"/>
    </source>
</evidence>
<dbReference type="InterPro" id="IPR020449">
    <property type="entry name" value="Tscrpt_reg_AraC-type_HTH"/>
</dbReference>
<dbReference type="SUPFAM" id="SSF46689">
    <property type="entry name" value="Homeodomain-like"/>
    <property type="match status" value="1"/>
</dbReference>
<dbReference type="EMBL" id="JAPAIP010000005">
    <property type="protein sequence ID" value="MCW1076319.1"/>
    <property type="molecule type" value="Genomic_DNA"/>
</dbReference>
<organism evidence="5 6">
    <name type="scientific">Streptococcus anginosus</name>
    <dbReference type="NCBI Taxonomy" id="1328"/>
    <lineage>
        <taxon>Bacteria</taxon>
        <taxon>Bacillati</taxon>
        <taxon>Bacillota</taxon>
        <taxon>Bacilli</taxon>
        <taxon>Lactobacillales</taxon>
        <taxon>Streptococcaceae</taxon>
        <taxon>Streptococcus</taxon>
        <taxon>Streptococcus anginosus group</taxon>
    </lineage>
</organism>
<evidence type="ECO:0000313" key="6">
    <source>
        <dbReference type="Proteomes" id="UP001208682"/>
    </source>
</evidence>
<sequence>MFFSVLSWRPSKHLLLSTRMPIYEVAQSVGFSNKTYFYDKYRTYFGHSPKDERK</sequence>
<keyword evidence="1" id="KW-0805">Transcription regulation</keyword>
<dbReference type="GO" id="GO:0003677">
    <property type="term" value="F:DNA binding"/>
    <property type="evidence" value="ECO:0007669"/>
    <property type="project" value="UniProtKB-KW"/>
</dbReference>